<feature type="compositionally biased region" description="Low complexity" evidence="1">
    <location>
        <begin position="20"/>
        <end position="31"/>
    </location>
</feature>
<dbReference type="PANTHER" id="PTHR37187">
    <property type="entry name" value="EXPRESSED PROTEIN"/>
    <property type="match status" value="1"/>
</dbReference>
<sequence>MPSGAKKRKAAKKKREQQANNNSNNSSSLDDSSPRGSEDPRSQDERESDSGEVGSPLSQDHHNDQHPFNEENQESEKTNSSSLASECKPNDGVIEDAEGSQKIGVGDDTIVIIEKELNPEQYMESKDVNVEHVQSAKEAHDGYDKSSSSSSSDDEPQVLDKKWKEEALNSASDNVQKVFTEEVTQALGLEKPLNKANGNSFTETAPSVDLVAPVVPMSEVAKHVMEGAEVENSEVLDVVEPGLKENEEKLLRESNDVLSRLVPEKNKDNLFPLLDENVGSSTNMVSSTVNGNEDKALPLSGAHSAETSMYAENIKDSGILSVNVVGNESRTLTSSGAYTSETSNDADKAKDIETSEYTETQPLVPPAPQVSQRTSWMSCCGLFDVFIGSNR</sequence>
<protein>
    <submittedName>
        <fullName evidence="2">Uncharacterized protein</fullName>
    </submittedName>
</protein>
<gene>
    <name evidence="2" type="ORF">P3X46_033055</name>
</gene>
<feature type="region of interest" description="Disordered" evidence="1">
    <location>
        <begin position="1"/>
        <end position="160"/>
    </location>
</feature>
<dbReference type="Proteomes" id="UP001174677">
    <property type="component" value="Chromosome 18"/>
</dbReference>
<evidence type="ECO:0000256" key="1">
    <source>
        <dbReference type="SAM" id="MobiDB-lite"/>
    </source>
</evidence>
<comment type="caution">
    <text evidence="2">The sequence shown here is derived from an EMBL/GenBank/DDBJ whole genome shotgun (WGS) entry which is preliminary data.</text>
</comment>
<evidence type="ECO:0000313" key="3">
    <source>
        <dbReference type="Proteomes" id="UP001174677"/>
    </source>
</evidence>
<feature type="compositionally biased region" description="Basic and acidic residues" evidence="1">
    <location>
        <begin position="59"/>
        <end position="77"/>
    </location>
</feature>
<feature type="compositionally biased region" description="Basic residues" evidence="1">
    <location>
        <begin position="1"/>
        <end position="15"/>
    </location>
</feature>
<dbReference type="PANTHER" id="PTHR37187:SF19">
    <property type="entry name" value="(RAPE) HYPOTHETICAL PROTEIN"/>
    <property type="match status" value="1"/>
</dbReference>
<name>A0ABQ9KI68_HEVBR</name>
<organism evidence="2 3">
    <name type="scientific">Hevea brasiliensis</name>
    <name type="common">Para rubber tree</name>
    <name type="synonym">Siphonia brasiliensis</name>
    <dbReference type="NCBI Taxonomy" id="3981"/>
    <lineage>
        <taxon>Eukaryota</taxon>
        <taxon>Viridiplantae</taxon>
        <taxon>Streptophyta</taxon>
        <taxon>Embryophyta</taxon>
        <taxon>Tracheophyta</taxon>
        <taxon>Spermatophyta</taxon>
        <taxon>Magnoliopsida</taxon>
        <taxon>eudicotyledons</taxon>
        <taxon>Gunneridae</taxon>
        <taxon>Pentapetalae</taxon>
        <taxon>rosids</taxon>
        <taxon>fabids</taxon>
        <taxon>Malpighiales</taxon>
        <taxon>Euphorbiaceae</taxon>
        <taxon>Crotonoideae</taxon>
        <taxon>Micrandreae</taxon>
        <taxon>Hevea</taxon>
    </lineage>
</organism>
<keyword evidence="3" id="KW-1185">Reference proteome</keyword>
<proteinExistence type="predicted"/>
<feature type="compositionally biased region" description="Basic and acidic residues" evidence="1">
    <location>
        <begin position="113"/>
        <end position="144"/>
    </location>
</feature>
<feature type="compositionally biased region" description="Polar residues" evidence="1">
    <location>
        <begin position="334"/>
        <end position="343"/>
    </location>
</feature>
<feature type="compositionally biased region" description="Basic and acidic residues" evidence="1">
    <location>
        <begin position="32"/>
        <end position="49"/>
    </location>
</feature>
<accession>A0ABQ9KI68</accession>
<feature type="region of interest" description="Disordered" evidence="1">
    <location>
        <begin position="334"/>
        <end position="369"/>
    </location>
</feature>
<evidence type="ECO:0000313" key="2">
    <source>
        <dbReference type="EMBL" id="KAJ9135935.1"/>
    </source>
</evidence>
<reference evidence="2 3" key="1">
    <citation type="journal article" date="2023" name="Plant Biotechnol. J.">
        <title>Chromosome-level wild Hevea brasiliensis genome provides new tools for genomic-assisted breeding and valuable loci to elevate rubber yield.</title>
        <authorList>
            <person name="Cheng H."/>
            <person name="Song X."/>
            <person name="Hu Y."/>
            <person name="Wu T."/>
            <person name="Yang Q."/>
            <person name="An Z."/>
            <person name="Feng S."/>
            <person name="Deng Z."/>
            <person name="Wu W."/>
            <person name="Zeng X."/>
            <person name="Tu M."/>
            <person name="Wang X."/>
            <person name="Huang H."/>
        </authorList>
    </citation>
    <scope>NUCLEOTIDE SEQUENCE [LARGE SCALE GENOMIC DNA]</scope>
    <source>
        <strain evidence="2">MT/VB/25A 57/8</strain>
    </source>
</reference>
<dbReference type="EMBL" id="JARPOI010000018">
    <property type="protein sequence ID" value="KAJ9135935.1"/>
    <property type="molecule type" value="Genomic_DNA"/>
</dbReference>